<protein>
    <recommendedName>
        <fullName evidence="1">Fibrinogen C-terminal domain-containing protein</fullName>
    </recommendedName>
</protein>
<dbReference type="PROSITE" id="PS51406">
    <property type="entry name" value="FIBRINOGEN_C_2"/>
    <property type="match status" value="1"/>
</dbReference>
<dbReference type="InterPro" id="IPR014716">
    <property type="entry name" value="Fibrinogen_a/b/g_C_1"/>
</dbReference>
<evidence type="ECO:0000313" key="4">
    <source>
        <dbReference type="Proteomes" id="UP000015101"/>
    </source>
</evidence>
<name>T1G5D6_HELRO</name>
<dbReference type="STRING" id="6412.T1G5D6"/>
<sequence length="169" mass="19468">VMQRRMDGSENFYRNWTDYERGFGDPRKEFWIGNDNIHRITSNQKYKVLFVLEDFEGKVACAAYDSFSVGSPDTYYVLNIGNYSGTAGDSMTFNNGMAFTTYDGDHDLANYNCAQSFQGAWWHKNCFEACLNGLYLKGVHSSFGQGVNWLGFRGFYYSLKFTEIRIELV</sequence>
<dbReference type="InterPro" id="IPR002181">
    <property type="entry name" value="Fibrinogen_a/b/g_C_dom"/>
</dbReference>
<evidence type="ECO:0000313" key="3">
    <source>
        <dbReference type="EnsemblMetazoa" id="HelroP84029"/>
    </source>
</evidence>
<evidence type="ECO:0000259" key="1">
    <source>
        <dbReference type="PROSITE" id="PS51406"/>
    </source>
</evidence>
<evidence type="ECO:0000313" key="2">
    <source>
        <dbReference type="EMBL" id="ESN99723.1"/>
    </source>
</evidence>
<reference evidence="2 4" key="2">
    <citation type="journal article" date="2013" name="Nature">
        <title>Insights into bilaterian evolution from three spiralian genomes.</title>
        <authorList>
            <person name="Simakov O."/>
            <person name="Marletaz F."/>
            <person name="Cho S.J."/>
            <person name="Edsinger-Gonzales E."/>
            <person name="Havlak P."/>
            <person name="Hellsten U."/>
            <person name="Kuo D.H."/>
            <person name="Larsson T."/>
            <person name="Lv J."/>
            <person name="Arendt D."/>
            <person name="Savage R."/>
            <person name="Osoegawa K."/>
            <person name="de Jong P."/>
            <person name="Grimwood J."/>
            <person name="Chapman J.A."/>
            <person name="Shapiro H."/>
            <person name="Aerts A."/>
            <person name="Otillar R.P."/>
            <person name="Terry A.Y."/>
            <person name="Boore J.L."/>
            <person name="Grigoriev I.V."/>
            <person name="Lindberg D.R."/>
            <person name="Seaver E.C."/>
            <person name="Weisblat D.A."/>
            <person name="Putnam N.H."/>
            <person name="Rokhsar D.S."/>
        </authorList>
    </citation>
    <scope>NUCLEOTIDE SEQUENCE</scope>
</reference>
<gene>
    <name evidence="3" type="primary">20216283</name>
    <name evidence="2" type="ORF">HELRODRAFT_84029</name>
</gene>
<dbReference type="InParanoid" id="T1G5D6"/>
<dbReference type="OrthoDB" id="6345539at2759"/>
<dbReference type="InterPro" id="IPR050373">
    <property type="entry name" value="Fibrinogen_C-term_domain"/>
</dbReference>
<dbReference type="RefSeq" id="XP_009022055.1">
    <property type="nucleotide sequence ID" value="XM_009023807.1"/>
</dbReference>
<feature type="domain" description="Fibrinogen C-terminal" evidence="1">
    <location>
        <begin position="1"/>
        <end position="169"/>
    </location>
</feature>
<reference evidence="3" key="3">
    <citation type="submission" date="2015-06" db="UniProtKB">
        <authorList>
            <consortium name="EnsemblMetazoa"/>
        </authorList>
    </citation>
    <scope>IDENTIFICATION</scope>
</reference>
<dbReference type="EMBL" id="AMQM01005684">
    <property type="status" value="NOT_ANNOTATED_CDS"/>
    <property type="molecule type" value="Genomic_DNA"/>
</dbReference>
<dbReference type="FunCoup" id="T1G5D6">
    <property type="interactions" value="30"/>
</dbReference>
<proteinExistence type="predicted"/>
<dbReference type="OMA" id="DTHETAH"/>
<dbReference type="EMBL" id="KB097070">
    <property type="protein sequence ID" value="ESN99723.1"/>
    <property type="molecule type" value="Genomic_DNA"/>
</dbReference>
<dbReference type="AlphaFoldDB" id="T1G5D6"/>
<dbReference type="CTD" id="20216283"/>
<dbReference type="InterPro" id="IPR036056">
    <property type="entry name" value="Fibrinogen-like_C"/>
</dbReference>
<dbReference type="PANTHER" id="PTHR19143:SF458">
    <property type="entry name" value="FIBRINOGEN C-TERMINAL DOMAIN-CONTAINING PROTEIN-RELATED"/>
    <property type="match status" value="1"/>
</dbReference>
<dbReference type="CDD" id="cd00087">
    <property type="entry name" value="FReD"/>
    <property type="match status" value="1"/>
</dbReference>
<reference evidence="4" key="1">
    <citation type="submission" date="2012-12" db="EMBL/GenBank/DDBJ databases">
        <authorList>
            <person name="Hellsten U."/>
            <person name="Grimwood J."/>
            <person name="Chapman J.A."/>
            <person name="Shapiro H."/>
            <person name="Aerts A."/>
            <person name="Otillar R.P."/>
            <person name="Terry A.Y."/>
            <person name="Boore J.L."/>
            <person name="Simakov O."/>
            <person name="Marletaz F."/>
            <person name="Cho S.-J."/>
            <person name="Edsinger-Gonzales E."/>
            <person name="Havlak P."/>
            <person name="Kuo D.-H."/>
            <person name="Larsson T."/>
            <person name="Lv J."/>
            <person name="Arendt D."/>
            <person name="Savage R."/>
            <person name="Osoegawa K."/>
            <person name="de Jong P."/>
            <person name="Lindberg D.R."/>
            <person name="Seaver E.C."/>
            <person name="Weisblat D.A."/>
            <person name="Putnam N.H."/>
            <person name="Grigoriev I.V."/>
            <person name="Rokhsar D.S."/>
        </authorList>
    </citation>
    <scope>NUCLEOTIDE SEQUENCE</scope>
</reference>
<dbReference type="Gene3D" id="3.90.215.10">
    <property type="entry name" value="Gamma Fibrinogen, chain A, domain 1"/>
    <property type="match status" value="1"/>
</dbReference>
<dbReference type="SMART" id="SM00186">
    <property type="entry name" value="FBG"/>
    <property type="match status" value="1"/>
</dbReference>
<dbReference type="PANTHER" id="PTHR19143">
    <property type="entry name" value="FIBRINOGEN/TENASCIN/ANGIOPOEITIN"/>
    <property type="match status" value="1"/>
</dbReference>
<organism evidence="3 4">
    <name type="scientific">Helobdella robusta</name>
    <name type="common">Californian leech</name>
    <dbReference type="NCBI Taxonomy" id="6412"/>
    <lineage>
        <taxon>Eukaryota</taxon>
        <taxon>Metazoa</taxon>
        <taxon>Spiralia</taxon>
        <taxon>Lophotrochozoa</taxon>
        <taxon>Annelida</taxon>
        <taxon>Clitellata</taxon>
        <taxon>Hirudinea</taxon>
        <taxon>Rhynchobdellida</taxon>
        <taxon>Glossiphoniidae</taxon>
        <taxon>Helobdella</taxon>
    </lineage>
</organism>
<dbReference type="KEGG" id="hro:HELRODRAFT_84029"/>
<dbReference type="eggNOG" id="KOG2579">
    <property type="taxonomic scope" value="Eukaryota"/>
</dbReference>
<dbReference type="EnsemblMetazoa" id="HelroT84029">
    <property type="protein sequence ID" value="HelroP84029"/>
    <property type="gene ID" value="HelroG84029"/>
</dbReference>
<dbReference type="GO" id="GO:0005615">
    <property type="term" value="C:extracellular space"/>
    <property type="evidence" value="ECO:0000318"/>
    <property type="project" value="GO_Central"/>
</dbReference>
<dbReference type="Pfam" id="PF00147">
    <property type="entry name" value="Fibrinogen_C"/>
    <property type="match status" value="1"/>
</dbReference>
<dbReference type="HOGENOM" id="CLU_038628_6_2_1"/>
<keyword evidence="4" id="KW-1185">Reference proteome</keyword>
<dbReference type="Proteomes" id="UP000015101">
    <property type="component" value="Unassembled WGS sequence"/>
</dbReference>
<accession>T1G5D6</accession>
<dbReference type="GeneID" id="20216283"/>
<dbReference type="SUPFAM" id="SSF56496">
    <property type="entry name" value="Fibrinogen C-terminal domain-like"/>
    <property type="match status" value="1"/>
</dbReference>